<name>A0A9K3LF59_9STRA</name>
<evidence type="ECO:0000313" key="2">
    <source>
        <dbReference type="Proteomes" id="UP000693970"/>
    </source>
</evidence>
<dbReference type="Proteomes" id="UP000693970">
    <property type="component" value="Unassembled WGS sequence"/>
</dbReference>
<dbReference type="EMBL" id="JAGRRH010000013">
    <property type="protein sequence ID" value="KAG7360967.1"/>
    <property type="molecule type" value="Genomic_DNA"/>
</dbReference>
<comment type="caution">
    <text evidence="1">The sequence shown here is derived from an EMBL/GenBank/DDBJ whole genome shotgun (WGS) entry which is preliminary data.</text>
</comment>
<organism evidence="1 2">
    <name type="scientific">Nitzschia inconspicua</name>
    <dbReference type="NCBI Taxonomy" id="303405"/>
    <lineage>
        <taxon>Eukaryota</taxon>
        <taxon>Sar</taxon>
        <taxon>Stramenopiles</taxon>
        <taxon>Ochrophyta</taxon>
        <taxon>Bacillariophyta</taxon>
        <taxon>Bacillariophyceae</taxon>
        <taxon>Bacillariophycidae</taxon>
        <taxon>Bacillariales</taxon>
        <taxon>Bacillariaceae</taxon>
        <taxon>Nitzschia</taxon>
    </lineage>
</organism>
<protein>
    <submittedName>
        <fullName evidence="1">Uncharacterized protein</fullName>
    </submittedName>
</protein>
<gene>
    <name evidence="1" type="ORF">IV203_036067</name>
</gene>
<keyword evidence="2" id="KW-1185">Reference proteome</keyword>
<reference evidence="1" key="2">
    <citation type="submission" date="2021-04" db="EMBL/GenBank/DDBJ databases">
        <authorList>
            <person name="Podell S."/>
        </authorList>
    </citation>
    <scope>NUCLEOTIDE SEQUENCE</scope>
    <source>
        <strain evidence="1">Hildebrandi</strain>
    </source>
</reference>
<proteinExistence type="predicted"/>
<reference evidence="1" key="1">
    <citation type="journal article" date="2021" name="Sci. Rep.">
        <title>Diploid genomic architecture of Nitzschia inconspicua, an elite biomass production diatom.</title>
        <authorList>
            <person name="Oliver A."/>
            <person name="Podell S."/>
            <person name="Pinowska A."/>
            <person name="Traller J.C."/>
            <person name="Smith S.R."/>
            <person name="McClure R."/>
            <person name="Beliaev A."/>
            <person name="Bohutskyi P."/>
            <person name="Hill E.A."/>
            <person name="Rabines A."/>
            <person name="Zheng H."/>
            <person name="Allen L.Z."/>
            <person name="Kuo A."/>
            <person name="Grigoriev I.V."/>
            <person name="Allen A.E."/>
            <person name="Hazlebeck D."/>
            <person name="Allen E.E."/>
        </authorList>
    </citation>
    <scope>NUCLEOTIDE SEQUENCE</scope>
    <source>
        <strain evidence="1">Hildebrandi</strain>
    </source>
</reference>
<sequence length="146" mass="14437">MNAGLVLSKVPPQAAACAAASLMSFCVVCNTAESSKAFATAATTSVAFLARSASTFSAPSTFAVNHSASCHCMTCVSRGIHTIACNCADCSGTHGVACACGTCSQLKMASHKEGCSCGTCSVHGANCSCGSCSAHGPGCICSTCRM</sequence>
<dbReference type="AlphaFoldDB" id="A0A9K3LF59"/>
<accession>A0A9K3LF59</accession>
<evidence type="ECO:0000313" key="1">
    <source>
        <dbReference type="EMBL" id="KAG7360967.1"/>
    </source>
</evidence>